<protein>
    <submittedName>
        <fullName evidence="2">Uncharacterized protein</fullName>
    </submittedName>
</protein>
<name>A0A914QAG3_9BILA</name>
<evidence type="ECO:0000313" key="2">
    <source>
        <dbReference type="WBParaSite" id="PDA_v2.g24160.t1"/>
    </source>
</evidence>
<proteinExistence type="predicted"/>
<reference evidence="2" key="1">
    <citation type="submission" date="2022-11" db="UniProtKB">
        <authorList>
            <consortium name="WormBaseParasite"/>
        </authorList>
    </citation>
    <scope>IDENTIFICATION</scope>
</reference>
<keyword evidence="1" id="KW-1185">Reference proteome</keyword>
<accession>A0A914QAG3</accession>
<dbReference type="Proteomes" id="UP000887578">
    <property type="component" value="Unplaced"/>
</dbReference>
<dbReference type="AlphaFoldDB" id="A0A914QAG3"/>
<organism evidence="1 2">
    <name type="scientific">Panagrolaimus davidi</name>
    <dbReference type="NCBI Taxonomy" id="227884"/>
    <lineage>
        <taxon>Eukaryota</taxon>
        <taxon>Metazoa</taxon>
        <taxon>Ecdysozoa</taxon>
        <taxon>Nematoda</taxon>
        <taxon>Chromadorea</taxon>
        <taxon>Rhabditida</taxon>
        <taxon>Tylenchina</taxon>
        <taxon>Panagrolaimomorpha</taxon>
        <taxon>Panagrolaimoidea</taxon>
        <taxon>Panagrolaimidae</taxon>
        <taxon>Panagrolaimus</taxon>
    </lineage>
</organism>
<evidence type="ECO:0000313" key="1">
    <source>
        <dbReference type="Proteomes" id="UP000887578"/>
    </source>
</evidence>
<dbReference type="WBParaSite" id="PDA_v2.g24160.t1">
    <property type="protein sequence ID" value="PDA_v2.g24160.t1"/>
    <property type="gene ID" value="PDA_v2.g24160"/>
</dbReference>
<sequence>MNNLQMTLSPVMNVQHTFLHPRAQQFSLKYPVMKYILNNPTGNAWKKLIQTCKYFFQKYPIIPICSVETYDEAEWSRWKADKEVLDLSKCFQNLWLYDRLSVKHVHVYFSNKQKILSNLVSKIEKCDFRKISICSQTLLLEEYQMLTSSSITGLQIHLKRCTIIYSDGSEVPIDKLIERIYNVTNFDIYCNQCTKMFEGDAVVKMAQILPTLKNMCCFTLENLTKAFDFALITDFLLKNDIINISLDYAKFRPCEYYKTLLTKFLSELFANPPKKIPDLPFLIFFNGGCEYRKMIKLQSHQRCQLH</sequence>